<dbReference type="AlphaFoldDB" id="A0A0N4XCT7"/>
<dbReference type="Pfam" id="PF00078">
    <property type="entry name" value="RVT_1"/>
    <property type="match status" value="1"/>
</dbReference>
<dbReference type="PROSITE" id="PS50878">
    <property type="entry name" value="RT_POL"/>
    <property type="match status" value="1"/>
</dbReference>
<evidence type="ECO:0000259" key="1">
    <source>
        <dbReference type="PROSITE" id="PS50878"/>
    </source>
</evidence>
<evidence type="ECO:0000313" key="2">
    <source>
        <dbReference type="EMBL" id="VDL62737.1"/>
    </source>
</evidence>
<sequence>MIKVGDRMAKLDIQRGARQGDTLSPLLFILTLQHVLNNTHFSNRGIEVNGKLLSYMAYADDIALLARTSEELQTMGADLMTESQKVGLNIIFDKTKWMRVRNNRRHSEDDSEEQVELNGNRIQGVNEYVYLGQLITTPRNQLKEIRRRMQAGRAIYFKHRKFLCSSSVAISLKRKLINTCILPAVIHGCETWAWTKEMATILQSAQRRLERAIFGIRLAARIKSQAIRRRSGLKDRVTSALR</sequence>
<dbReference type="InterPro" id="IPR000477">
    <property type="entry name" value="RT_dom"/>
</dbReference>
<dbReference type="WBParaSite" id="NBR_0000028801-mRNA-1">
    <property type="protein sequence ID" value="NBR_0000028801-mRNA-1"/>
    <property type="gene ID" value="NBR_0000028801"/>
</dbReference>
<dbReference type="STRING" id="27835.A0A0N4XCT7"/>
<accession>A0A0N4XCT7</accession>
<name>A0A0N4XCT7_NIPBR</name>
<dbReference type="InterPro" id="IPR043502">
    <property type="entry name" value="DNA/RNA_pol_sf"/>
</dbReference>
<dbReference type="Proteomes" id="UP000271162">
    <property type="component" value="Unassembled WGS sequence"/>
</dbReference>
<organism evidence="4">
    <name type="scientific">Nippostrongylus brasiliensis</name>
    <name type="common">Rat hookworm</name>
    <dbReference type="NCBI Taxonomy" id="27835"/>
    <lineage>
        <taxon>Eukaryota</taxon>
        <taxon>Metazoa</taxon>
        <taxon>Ecdysozoa</taxon>
        <taxon>Nematoda</taxon>
        <taxon>Chromadorea</taxon>
        <taxon>Rhabditida</taxon>
        <taxon>Rhabditina</taxon>
        <taxon>Rhabditomorpha</taxon>
        <taxon>Strongyloidea</taxon>
        <taxon>Heligmosomidae</taxon>
        <taxon>Nippostrongylus</taxon>
    </lineage>
</organism>
<dbReference type="SUPFAM" id="SSF56672">
    <property type="entry name" value="DNA/RNA polymerases"/>
    <property type="match status" value="1"/>
</dbReference>
<gene>
    <name evidence="2" type="ORF">NBR_LOCUS289</name>
</gene>
<dbReference type="EMBL" id="UYSL01000102">
    <property type="protein sequence ID" value="VDL62737.1"/>
    <property type="molecule type" value="Genomic_DNA"/>
</dbReference>
<evidence type="ECO:0000313" key="4">
    <source>
        <dbReference type="WBParaSite" id="NBR_0000028801-mRNA-1"/>
    </source>
</evidence>
<protein>
    <submittedName>
        <fullName evidence="4">Reverse transcriptase domain-containing protein</fullName>
    </submittedName>
</protein>
<dbReference type="OMA" id="EWRECHN"/>
<feature type="domain" description="Reverse transcriptase" evidence="1">
    <location>
        <begin position="1"/>
        <end position="135"/>
    </location>
</feature>
<keyword evidence="3" id="KW-1185">Reference proteome</keyword>
<reference evidence="4" key="1">
    <citation type="submission" date="2017-02" db="UniProtKB">
        <authorList>
            <consortium name="WormBaseParasite"/>
        </authorList>
    </citation>
    <scope>IDENTIFICATION</scope>
</reference>
<reference evidence="2 3" key="2">
    <citation type="submission" date="2018-11" db="EMBL/GenBank/DDBJ databases">
        <authorList>
            <consortium name="Pathogen Informatics"/>
        </authorList>
    </citation>
    <scope>NUCLEOTIDE SEQUENCE [LARGE SCALE GENOMIC DNA]</scope>
</reference>
<dbReference type="PANTHER" id="PTHR47027:SF25">
    <property type="entry name" value="REVERSE TRANSCRIPTASE DOMAIN-CONTAINING PROTEIN"/>
    <property type="match status" value="1"/>
</dbReference>
<proteinExistence type="predicted"/>
<dbReference type="PANTHER" id="PTHR47027">
    <property type="entry name" value="REVERSE TRANSCRIPTASE DOMAIN-CONTAINING PROTEIN"/>
    <property type="match status" value="1"/>
</dbReference>
<evidence type="ECO:0000313" key="3">
    <source>
        <dbReference type="Proteomes" id="UP000271162"/>
    </source>
</evidence>